<dbReference type="AlphaFoldDB" id="A0ABC8UFM3"/>
<proteinExistence type="predicted"/>
<evidence type="ECO:0000259" key="4">
    <source>
        <dbReference type="Pfam" id="PF00009"/>
    </source>
</evidence>
<dbReference type="InterPro" id="IPR050100">
    <property type="entry name" value="TRAFAC_GTPase_members"/>
</dbReference>
<evidence type="ECO:0000256" key="3">
    <source>
        <dbReference type="SAM" id="MobiDB-lite"/>
    </source>
</evidence>
<feature type="compositionally biased region" description="Basic and acidic residues" evidence="3">
    <location>
        <begin position="84"/>
        <end position="95"/>
    </location>
</feature>
<gene>
    <name evidence="5" type="ORF">ILEXP_LOCUS49761</name>
</gene>
<reference evidence="5 6" key="1">
    <citation type="submission" date="2024-02" db="EMBL/GenBank/DDBJ databases">
        <authorList>
            <person name="Vignale AGUSTIN F."/>
            <person name="Sosa J E."/>
            <person name="Modenutti C."/>
        </authorList>
    </citation>
    <scope>NUCLEOTIDE SEQUENCE [LARGE SCALE GENOMIC DNA]</scope>
</reference>
<dbReference type="Proteomes" id="UP001642360">
    <property type="component" value="Unassembled WGS sequence"/>
</dbReference>
<dbReference type="SUPFAM" id="SSF52540">
    <property type="entry name" value="P-loop containing nucleoside triphosphate hydrolases"/>
    <property type="match status" value="1"/>
</dbReference>
<keyword evidence="1" id="KW-0547">Nucleotide-binding</keyword>
<feature type="region of interest" description="Disordered" evidence="3">
    <location>
        <begin position="1"/>
        <end position="24"/>
    </location>
</feature>
<sequence>MANAPDDNPDEVEKSDNVKEGGTFQSPTRLALHWLGSALLFISAKTLVSVVSPTMDIEEDIRALQLDSSEDSVMANAPDDNPDEVEKSDNVKEEDSVMANAKEGEPVEVKKTDTMEEGLKDEAHANYKAVDVEPKKVIEEDAEEEVEDNKKRHLNVVFIGHVDAGKSTTGGQILFLSGRVDDRTIQKYEKEAKDKSRESW</sequence>
<evidence type="ECO:0000313" key="6">
    <source>
        <dbReference type="Proteomes" id="UP001642360"/>
    </source>
</evidence>
<organism evidence="5 6">
    <name type="scientific">Ilex paraguariensis</name>
    <name type="common">yerba mate</name>
    <dbReference type="NCBI Taxonomy" id="185542"/>
    <lineage>
        <taxon>Eukaryota</taxon>
        <taxon>Viridiplantae</taxon>
        <taxon>Streptophyta</taxon>
        <taxon>Embryophyta</taxon>
        <taxon>Tracheophyta</taxon>
        <taxon>Spermatophyta</taxon>
        <taxon>Magnoliopsida</taxon>
        <taxon>eudicotyledons</taxon>
        <taxon>Gunneridae</taxon>
        <taxon>Pentapetalae</taxon>
        <taxon>asterids</taxon>
        <taxon>campanulids</taxon>
        <taxon>Aquifoliales</taxon>
        <taxon>Aquifoliaceae</taxon>
        <taxon>Ilex</taxon>
    </lineage>
</organism>
<dbReference type="EMBL" id="CAUOFW020007613">
    <property type="protein sequence ID" value="CAK9179807.1"/>
    <property type="molecule type" value="Genomic_DNA"/>
</dbReference>
<evidence type="ECO:0000256" key="2">
    <source>
        <dbReference type="ARBA" id="ARBA00023134"/>
    </source>
</evidence>
<dbReference type="InterPro" id="IPR000795">
    <property type="entry name" value="T_Tr_GTP-bd_dom"/>
</dbReference>
<feature type="region of interest" description="Disordered" evidence="3">
    <location>
        <begin position="67"/>
        <end position="105"/>
    </location>
</feature>
<feature type="domain" description="Tr-type G" evidence="4">
    <location>
        <begin position="151"/>
        <end position="194"/>
    </location>
</feature>
<comment type="caution">
    <text evidence="5">The sequence shown here is derived from an EMBL/GenBank/DDBJ whole genome shotgun (WGS) entry which is preliminary data.</text>
</comment>
<protein>
    <recommendedName>
        <fullName evidence="4">Tr-type G domain-containing protein</fullName>
    </recommendedName>
</protein>
<evidence type="ECO:0000256" key="1">
    <source>
        <dbReference type="ARBA" id="ARBA00022741"/>
    </source>
</evidence>
<keyword evidence="2" id="KW-0342">GTP-binding</keyword>
<dbReference type="Pfam" id="PF00009">
    <property type="entry name" value="GTP_EFTU"/>
    <property type="match status" value="1"/>
</dbReference>
<accession>A0ABC8UFM3</accession>
<evidence type="ECO:0000313" key="5">
    <source>
        <dbReference type="EMBL" id="CAK9179807.1"/>
    </source>
</evidence>
<name>A0ABC8UFM3_9AQUA</name>
<dbReference type="GO" id="GO:0005525">
    <property type="term" value="F:GTP binding"/>
    <property type="evidence" value="ECO:0007669"/>
    <property type="project" value="UniProtKB-KW"/>
</dbReference>
<dbReference type="Gene3D" id="3.40.50.300">
    <property type="entry name" value="P-loop containing nucleotide triphosphate hydrolases"/>
    <property type="match status" value="1"/>
</dbReference>
<dbReference type="PANTHER" id="PTHR23115">
    <property type="entry name" value="TRANSLATION FACTOR"/>
    <property type="match status" value="1"/>
</dbReference>
<keyword evidence="6" id="KW-1185">Reference proteome</keyword>
<dbReference type="InterPro" id="IPR027417">
    <property type="entry name" value="P-loop_NTPase"/>
</dbReference>